<feature type="region of interest" description="Disordered" evidence="2">
    <location>
        <begin position="1"/>
        <end position="22"/>
    </location>
</feature>
<evidence type="ECO:0000256" key="3">
    <source>
        <dbReference type="SAM" id="Phobius"/>
    </source>
</evidence>
<dbReference type="Pfam" id="PF13639">
    <property type="entry name" value="zf-RING_2"/>
    <property type="match status" value="1"/>
</dbReference>
<evidence type="ECO:0000259" key="4">
    <source>
        <dbReference type="PROSITE" id="PS50089"/>
    </source>
</evidence>
<sequence length="305" mass="34320">MADWPSWDTLPSRSHGDLQQPSMERMYLRRNAPISVWESTYRHLSTTSSFMYSKHEDEEEESSSSDGFSTATTSGIAIAWYCILLLVSLSLVVGCWWATRRRHQRELAAAEAALQREREGPQDVESPEDLELARMQANVKVFAQKQEGIKKKNLLKTMKDQFVTVTAADLEPHHTRSSGDEPPTQGEREFLFQEGCSICMEAFGVGDVVAHSRTLPPFYASSPCLHLFHQECIVPWFVASSVATRDPKCPCCRQVFVRGEESPPVPEEEEEPEDPLAPRPTGGEGETSSHCPDTEDEDEEEEIDV</sequence>
<keyword evidence="3" id="KW-0472">Membrane</keyword>
<evidence type="ECO:0000256" key="1">
    <source>
        <dbReference type="PROSITE-ProRule" id="PRU00175"/>
    </source>
</evidence>
<dbReference type="PANTHER" id="PTHR22765">
    <property type="entry name" value="RING FINGER AND PROTEASE ASSOCIATED DOMAIN-CONTAINING"/>
    <property type="match status" value="1"/>
</dbReference>
<organism evidence="5">
    <name type="scientific">Entomoneis paludosa</name>
    <dbReference type="NCBI Taxonomy" id="265537"/>
    <lineage>
        <taxon>Eukaryota</taxon>
        <taxon>Sar</taxon>
        <taxon>Stramenopiles</taxon>
        <taxon>Ochrophyta</taxon>
        <taxon>Bacillariophyta</taxon>
        <taxon>Bacillariophyceae</taxon>
        <taxon>Bacillariophycidae</taxon>
        <taxon>Entomoneidaceae</taxon>
        <taxon>Entomoneis</taxon>
    </lineage>
</organism>
<dbReference type="AlphaFoldDB" id="A0A7S2VDZ1"/>
<dbReference type="GO" id="GO:0008270">
    <property type="term" value="F:zinc ion binding"/>
    <property type="evidence" value="ECO:0007669"/>
    <property type="project" value="UniProtKB-KW"/>
</dbReference>
<keyword evidence="1" id="KW-0863">Zinc-finger</keyword>
<dbReference type="Gene3D" id="3.30.40.10">
    <property type="entry name" value="Zinc/RING finger domain, C3HC4 (zinc finger)"/>
    <property type="match status" value="1"/>
</dbReference>
<dbReference type="PANTHER" id="PTHR22765:SF411">
    <property type="entry name" value="OS02G0248440 PROTEIN"/>
    <property type="match status" value="1"/>
</dbReference>
<gene>
    <name evidence="5" type="ORF">APAL1065_LOCUS3530</name>
</gene>
<feature type="compositionally biased region" description="Polar residues" evidence="2">
    <location>
        <begin position="9"/>
        <end position="22"/>
    </location>
</feature>
<keyword evidence="3" id="KW-0812">Transmembrane</keyword>
<reference evidence="5" key="1">
    <citation type="submission" date="2021-01" db="EMBL/GenBank/DDBJ databases">
        <authorList>
            <person name="Corre E."/>
            <person name="Pelletier E."/>
            <person name="Niang G."/>
            <person name="Scheremetjew M."/>
            <person name="Finn R."/>
            <person name="Kale V."/>
            <person name="Holt S."/>
            <person name="Cochrane G."/>
            <person name="Meng A."/>
            <person name="Brown T."/>
            <person name="Cohen L."/>
        </authorList>
    </citation>
    <scope>NUCLEOTIDE SEQUENCE</scope>
    <source>
        <strain evidence="5">CCMP125</strain>
    </source>
</reference>
<feature type="region of interest" description="Disordered" evidence="2">
    <location>
        <begin position="259"/>
        <end position="305"/>
    </location>
</feature>
<dbReference type="InterPro" id="IPR051826">
    <property type="entry name" value="E3_ubiquitin-ligase_domain"/>
</dbReference>
<feature type="compositionally biased region" description="Acidic residues" evidence="2">
    <location>
        <begin position="294"/>
        <end position="305"/>
    </location>
</feature>
<dbReference type="InterPro" id="IPR013083">
    <property type="entry name" value="Znf_RING/FYVE/PHD"/>
</dbReference>
<feature type="transmembrane region" description="Helical" evidence="3">
    <location>
        <begin position="78"/>
        <end position="98"/>
    </location>
</feature>
<dbReference type="SUPFAM" id="SSF57850">
    <property type="entry name" value="RING/U-box"/>
    <property type="match status" value="1"/>
</dbReference>
<dbReference type="PROSITE" id="PS50089">
    <property type="entry name" value="ZF_RING_2"/>
    <property type="match status" value="1"/>
</dbReference>
<dbReference type="GO" id="GO:0006511">
    <property type="term" value="P:ubiquitin-dependent protein catabolic process"/>
    <property type="evidence" value="ECO:0007669"/>
    <property type="project" value="TreeGrafter"/>
</dbReference>
<dbReference type="GO" id="GO:0061630">
    <property type="term" value="F:ubiquitin protein ligase activity"/>
    <property type="evidence" value="ECO:0007669"/>
    <property type="project" value="TreeGrafter"/>
</dbReference>
<evidence type="ECO:0000256" key="2">
    <source>
        <dbReference type="SAM" id="MobiDB-lite"/>
    </source>
</evidence>
<keyword evidence="3" id="KW-1133">Transmembrane helix</keyword>
<name>A0A7S2VDZ1_9STRA</name>
<dbReference type="InterPro" id="IPR001841">
    <property type="entry name" value="Znf_RING"/>
</dbReference>
<keyword evidence="1" id="KW-0479">Metal-binding</keyword>
<evidence type="ECO:0000313" key="5">
    <source>
        <dbReference type="EMBL" id="CAD9946968.1"/>
    </source>
</evidence>
<proteinExistence type="predicted"/>
<dbReference type="EMBL" id="HBHT01005321">
    <property type="protein sequence ID" value="CAD9946968.1"/>
    <property type="molecule type" value="Transcribed_RNA"/>
</dbReference>
<keyword evidence="1" id="KW-0862">Zinc</keyword>
<accession>A0A7S2VDZ1</accession>
<dbReference type="SMART" id="SM00184">
    <property type="entry name" value="RING"/>
    <property type="match status" value="1"/>
</dbReference>
<feature type="domain" description="RING-type" evidence="4">
    <location>
        <begin position="196"/>
        <end position="253"/>
    </location>
</feature>
<protein>
    <recommendedName>
        <fullName evidence="4">RING-type domain-containing protein</fullName>
    </recommendedName>
</protein>